<evidence type="ECO:0000256" key="2">
    <source>
        <dbReference type="ARBA" id="ARBA00022475"/>
    </source>
</evidence>
<feature type="transmembrane region" description="Helical" evidence="8">
    <location>
        <begin position="205"/>
        <end position="232"/>
    </location>
</feature>
<accession>A0A956M077</accession>
<feature type="transmembrane region" description="Helical" evidence="8">
    <location>
        <begin position="327"/>
        <end position="344"/>
    </location>
</feature>
<evidence type="ECO:0000256" key="1">
    <source>
        <dbReference type="ARBA" id="ARBA00004651"/>
    </source>
</evidence>
<reference evidence="9" key="2">
    <citation type="journal article" date="2021" name="Microbiome">
        <title>Successional dynamics and alternative stable states in a saline activated sludge microbial community over 9 years.</title>
        <authorList>
            <person name="Wang Y."/>
            <person name="Ye J."/>
            <person name="Ju F."/>
            <person name="Liu L."/>
            <person name="Boyd J.A."/>
            <person name="Deng Y."/>
            <person name="Parks D.H."/>
            <person name="Jiang X."/>
            <person name="Yin X."/>
            <person name="Woodcroft B.J."/>
            <person name="Tyson G.W."/>
            <person name="Hugenholtz P."/>
            <person name="Polz M.F."/>
            <person name="Zhang T."/>
        </authorList>
    </citation>
    <scope>NUCLEOTIDE SEQUENCE</scope>
    <source>
        <strain evidence="9">HKST-UBA01</strain>
    </source>
</reference>
<feature type="transmembrane region" description="Helical" evidence="8">
    <location>
        <begin position="353"/>
        <end position="370"/>
    </location>
</feature>
<dbReference type="InterPro" id="IPR050297">
    <property type="entry name" value="LipidA_mod_glycosyltrf_83"/>
</dbReference>
<evidence type="ECO:0000256" key="5">
    <source>
        <dbReference type="ARBA" id="ARBA00022692"/>
    </source>
</evidence>
<evidence type="ECO:0000256" key="4">
    <source>
        <dbReference type="ARBA" id="ARBA00022679"/>
    </source>
</evidence>
<proteinExistence type="predicted"/>
<dbReference type="GO" id="GO:0005886">
    <property type="term" value="C:plasma membrane"/>
    <property type="evidence" value="ECO:0007669"/>
    <property type="project" value="UniProtKB-SubCell"/>
</dbReference>
<sequence length="546" mass="61233">MGKRRRQDGAPGRSTDPGWRWLACGALAVLVAVVTFDPRLYINGDNVSYMFLARDVLHGDLWPSSKFPPLFPWMLAPIQWIVGVFRSGTVVPSAALFPQKLLVLVLYAGSVALLVRVLRRRVATPAGPWVALVAATLLPVVEYAHYVMSEIPFLFCLLGSIDAADRLLATERSGTGEDPPAPADRVRTGARAWMTALRGRTVWELALWVAAGFYIRSAGLAAGLGIGCALLGHRRVGQAMAYAAAVALLMVPWGWHALATPGGNPYFQQFLLVNPYYPEFGRLDVSGFFERVWFNLRAYGGTHIPITVAPFPYRSTYSPPLWQRTSAPWWLAAPLLALIVVGAVRQVRRFDPAAWATVVSIVLVLSWPPVWAANRFLIPLAPLLFWLLWEGLRLDLARPIVWARGRGVVMVLFLVFAALTLRNYYAETRAYDPVWKNYFETIRWVAQNTPPDALIIDRKPGFVEFLSGRSARTFPREANLDRMIDFFRGAGADYVLLNRLPYDDIGRYLVPVVNERPQHFEIQFRIDDPERDPALNGDAYVFQFLP</sequence>
<comment type="subcellular location">
    <subcellularLocation>
        <location evidence="1">Cell membrane</location>
        <topology evidence="1">Multi-pass membrane protein</topology>
    </subcellularLocation>
</comment>
<feature type="transmembrane region" description="Helical" evidence="8">
    <location>
        <begin position="408"/>
        <end position="425"/>
    </location>
</feature>
<dbReference type="GO" id="GO:0009103">
    <property type="term" value="P:lipopolysaccharide biosynthetic process"/>
    <property type="evidence" value="ECO:0007669"/>
    <property type="project" value="UniProtKB-ARBA"/>
</dbReference>
<keyword evidence="6 8" id="KW-1133">Transmembrane helix</keyword>
<evidence type="ECO:0000256" key="8">
    <source>
        <dbReference type="SAM" id="Phobius"/>
    </source>
</evidence>
<dbReference type="PANTHER" id="PTHR33908">
    <property type="entry name" value="MANNOSYLTRANSFERASE YKCB-RELATED"/>
    <property type="match status" value="1"/>
</dbReference>
<dbReference type="EMBL" id="JAGQHR010000156">
    <property type="protein sequence ID" value="MCA9727386.1"/>
    <property type="molecule type" value="Genomic_DNA"/>
</dbReference>
<feature type="transmembrane region" description="Helical" evidence="8">
    <location>
        <begin position="239"/>
        <end position="258"/>
    </location>
</feature>
<dbReference type="Proteomes" id="UP000697710">
    <property type="component" value="Unassembled WGS sequence"/>
</dbReference>
<keyword evidence="7 8" id="KW-0472">Membrane</keyword>
<name>A0A956M077_UNCEI</name>
<evidence type="ECO:0000256" key="3">
    <source>
        <dbReference type="ARBA" id="ARBA00022676"/>
    </source>
</evidence>
<dbReference type="PANTHER" id="PTHR33908:SF11">
    <property type="entry name" value="MEMBRANE PROTEIN"/>
    <property type="match status" value="1"/>
</dbReference>
<evidence type="ECO:0000313" key="9">
    <source>
        <dbReference type="EMBL" id="MCA9727386.1"/>
    </source>
</evidence>
<organism evidence="9 10">
    <name type="scientific">Eiseniibacteriota bacterium</name>
    <dbReference type="NCBI Taxonomy" id="2212470"/>
    <lineage>
        <taxon>Bacteria</taxon>
        <taxon>Candidatus Eiseniibacteriota</taxon>
    </lineage>
</organism>
<protein>
    <recommendedName>
        <fullName evidence="11">Glycosyltransferase RgtA/B/C/D-like domain-containing protein</fullName>
    </recommendedName>
</protein>
<reference evidence="9" key="1">
    <citation type="submission" date="2020-04" db="EMBL/GenBank/DDBJ databases">
        <authorList>
            <person name="Zhang T."/>
        </authorList>
    </citation>
    <scope>NUCLEOTIDE SEQUENCE</scope>
    <source>
        <strain evidence="9">HKST-UBA01</strain>
    </source>
</reference>
<dbReference type="AlphaFoldDB" id="A0A956M077"/>
<keyword evidence="3" id="KW-0328">Glycosyltransferase</keyword>
<keyword evidence="5 8" id="KW-0812">Transmembrane</keyword>
<evidence type="ECO:0008006" key="11">
    <source>
        <dbReference type="Google" id="ProtNLM"/>
    </source>
</evidence>
<feature type="transmembrane region" description="Helical" evidence="8">
    <location>
        <begin position="130"/>
        <end position="148"/>
    </location>
</feature>
<evidence type="ECO:0000313" key="10">
    <source>
        <dbReference type="Proteomes" id="UP000697710"/>
    </source>
</evidence>
<gene>
    <name evidence="9" type="ORF">KC729_06860</name>
</gene>
<feature type="transmembrane region" description="Helical" evidence="8">
    <location>
        <begin position="21"/>
        <end position="42"/>
    </location>
</feature>
<feature type="transmembrane region" description="Helical" evidence="8">
    <location>
        <begin position="101"/>
        <end position="118"/>
    </location>
</feature>
<dbReference type="GO" id="GO:0016763">
    <property type="term" value="F:pentosyltransferase activity"/>
    <property type="evidence" value="ECO:0007669"/>
    <property type="project" value="TreeGrafter"/>
</dbReference>
<keyword evidence="2" id="KW-1003">Cell membrane</keyword>
<evidence type="ECO:0000256" key="6">
    <source>
        <dbReference type="ARBA" id="ARBA00022989"/>
    </source>
</evidence>
<comment type="caution">
    <text evidence="9">The sequence shown here is derived from an EMBL/GenBank/DDBJ whole genome shotgun (WGS) entry which is preliminary data.</text>
</comment>
<keyword evidence="4" id="KW-0808">Transferase</keyword>
<evidence type="ECO:0000256" key="7">
    <source>
        <dbReference type="ARBA" id="ARBA00023136"/>
    </source>
</evidence>